<evidence type="ECO:0000313" key="2">
    <source>
        <dbReference type="EMBL" id="KAF7373415.1"/>
    </source>
</evidence>
<accession>A0A8H6ZCZ5</accession>
<dbReference type="EMBL" id="JACAZH010000003">
    <property type="protein sequence ID" value="KAF7373415.1"/>
    <property type="molecule type" value="Genomic_DNA"/>
</dbReference>
<name>A0A8H6ZCZ5_9AGAR</name>
<comment type="caution">
    <text evidence="2">The sequence shown here is derived from an EMBL/GenBank/DDBJ whole genome shotgun (WGS) entry which is preliminary data.</text>
</comment>
<dbReference type="AlphaFoldDB" id="A0A8H6ZCZ5"/>
<evidence type="ECO:0000313" key="3">
    <source>
        <dbReference type="Proteomes" id="UP000623467"/>
    </source>
</evidence>
<dbReference type="Proteomes" id="UP000623467">
    <property type="component" value="Unassembled WGS sequence"/>
</dbReference>
<feature type="compositionally biased region" description="Basic residues" evidence="1">
    <location>
        <begin position="1"/>
        <end position="11"/>
    </location>
</feature>
<keyword evidence="3" id="KW-1185">Reference proteome</keyword>
<feature type="region of interest" description="Disordered" evidence="1">
    <location>
        <begin position="1"/>
        <end position="26"/>
    </location>
</feature>
<sequence>MRYRVPSRLRHSNATERPLAQRAPHPSLATTPCRLLVLQTRHPAVARVEPHASVLLVPASRSLGYITNARLSEHMALSTAPRTLILAIRSRGAACAPTRGPSRPRLSLSRLADTVSTLKSSNVQNPRVHPTFPVLLPNARAADGCTVVRSARHLDAETGMPLAHTCKFRQLREPSRARSRPRPRVPLSIENWFAPRSLRVRHAPNFPVRTQDVPDTQRTRSAGLAGCARNKHPAVDTRAGAKTGDRASTMRVERALAAAMRRAVSMNTLFFTMGRIRVTTGNLQLAGAAAA</sequence>
<gene>
    <name evidence="2" type="ORF">MSAN_00551100</name>
</gene>
<protein>
    <submittedName>
        <fullName evidence="2">Uncharacterized protein</fullName>
    </submittedName>
</protein>
<evidence type="ECO:0000256" key="1">
    <source>
        <dbReference type="SAM" id="MobiDB-lite"/>
    </source>
</evidence>
<organism evidence="2 3">
    <name type="scientific">Mycena sanguinolenta</name>
    <dbReference type="NCBI Taxonomy" id="230812"/>
    <lineage>
        <taxon>Eukaryota</taxon>
        <taxon>Fungi</taxon>
        <taxon>Dikarya</taxon>
        <taxon>Basidiomycota</taxon>
        <taxon>Agaricomycotina</taxon>
        <taxon>Agaricomycetes</taxon>
        <taxon>Agaricomycetidae</taxon>
        <taxon>Agaricales</taxon>
        <taxon>Marasmiineae</taxon>
        <taxon>Mycenaceae</taxon>
        <taxon>Mycena</taxon>
    </lineage>
</organism>
<reference evidence="2" key="1">
    <citation type="submission" date="2020-05" db="EMBL/GenBank/DDBJ databases">
        <title>Mycena genomes resolve the evolution of fungal bioluminescence.</title>
        <authorList>
            <person name="Tsai I.J."/>
        </authorList>
    </citation>
    <scope>NUCLEOTIDE SEQUENCE</scope>
    <source>
        <strain evidence="2">160909Yilan</strain>
    </source>
</reference>
<proteinExistence type="predicted"/>